<proteinExistence type="predicted"/>
<organism evidence="2 3">
    <name type="scientific">Fonsecaea monophora</name>
    <dbReference type="NCBI Taxonomy" id="254056"/>
    <lineage>
        <taxon>Eukaryota</taxon>
        <taxon>Fungi</taxon>
        <taxon>Dikarya</taxon>
        <taxon>Ascomycota</taxon>
        <taxon>Pezizomycotina</taxon>
        <taxon>Eurotiomycetes</taxon>
        <taxon>Chaetothyriomycetidae</taxon>
        <taxon>Chaetothyriales</taxon>
        <taxon>Herpotrichiellaceae</taxon>
        <taxon>Fonsecaea</taxon>
    </lineage>
</organism>
<dbReference type="EMBL" id="LVKK01000123">
    <property type="protein sequence ID" value="OAG35258.1"/>
    <property type="molecule type" value="Genomic_DNA"/>
</dbReference>
<evidence type="ECO:0000256" key="1">
    <source>
        <dbReference type="SAM" id="MobiDB-lite"/>
    </source>
</evidence>
<dbReference type="SUPFAM" id="SSF52540">
    <property type="entry name" value="P-loop containing nucleoside triphosphate hydrolases"/>
    <property type="match status" value="1"/>
</dbReference>
<name>A0A177ETI6_9EURO</name>
<reference evidence="2 3" key="1">
    <citation type="submission" date="2016-03" db="EMBL/GenBank/DDBJ databases">
        <title>Draft genome sequence of the Fonsecaea monophora CBS 269.37.</title>
        <authorList>
            <person name="Bombassaro A."/>
            <person name="Vinicius W.A."/>
            <person name="De Hoog S."/>
            <person name="Sun J."/>
            <person name="Souza E.M."/>
            <person name="Raittz R.T."/>
            <person name="Costa F."/>
            <person name="Leao A.C."/>
            <person name="Tadra-Sfeir M.Z."/>
            <person name="Baura V."/>
            <person name="Balsanelli E."/>
            <person name="Pedrosa F.O."/>
            <person name="Moreno L.F."/>
            <person name="Steffens M.B."/>
            <person name="Xi L."/>
            <person name="Bocca A.L."/>
            <person name="Felipe M.S."/>
            <person name="Teixeira M."/>
            <person name="Telles Filho F.Q."/>
            <person name="Azevedo C.M."/>
            <person name="Gomes R."/>
            <person name="Vicente V.A."/>
        </authorList>
    </citation>
    <scope>NUCLEOTIDE SEQUENCE [LARGE SCALE GENOMIC DNA]</scope>
    <source>
        <strain evidence="2 3">CBS 269.37</strain>
    </source>
</reference>
<evidence type="ECO:0000313" key="3">
    <source>
        <dbReference type="Proteomes" id="UP000077002"/>
    </source>
</evidence>
<dbReference type="InterPro" id="IPR027417">
    <property type="entry name" value="P-loop_NTPase"/>
</dbReference>
<dbReference type="Gene3D" id="3.40.50.300">
    <property type="entry name" value="P-loop containing nucleotide triphosphate hydrolases"/>
    <property type="match status" value="1"/>
</dbReference>
<dbReference type="Proteomes" id="UP000077002">
    <property type="component" value="Unassembled WGS sequence"/>
</dbReference>
<keyword evidence="3" id="KW-1185">Reference proteome</keyword>
<dbReference type="OrthoDB" id="4160981at2759"/>
<dbReference type="RefSeq" id="XP_022507210.1">
    <property type="nucleotide sequence ID" value="XM_022660444.1"/>
</dbReference>
<feature type="region of interest" description="Disordered" evidence="1">
    <location>
        <begin position="342"/>
        <end position="378"/>
    </location>
</feature>
<dbReference type="AlphaFoldDB" id="A0A177ETI6"/>
<sequence>MPHARIAYFFELQASEIGAIVRKQRRKAFTVNERSGCLDVSDRVSKHPLARTHFNMNKFGRATEEDYLLVAEVIEQMAKDAQQQLSVPSMQVAPASRRRVNYFRGRQKQLERIQEYFTDDAADECRPTYAEMFWINASSETMAVQSLERVAAEIRQPLTGIDDTRTKIRLVVQALARRSKRWLMVLDNYDDPDHFTSIEQFIPSHSMGDILVTSRSKGLEGLGRVVIVPPMTNQEGIELLLYDYLTSEVLRYTPRRFWKYGTVQVDGKEEDNRAISAFTTWEMSFQQLEEDEARRGDIGYFLTVSAFFQPDRIDESLFRYHWEWTQPAPAWMRIFSHEDSGSNDWSRSSESDRVSDSDPEGPAMAPAGSGSDAEDETPVVDREPWNVDLFWELISKAFDLSLLDGIAGGASIDEARFSLHPVICDWL</sequence>
<feature type="compositionally biased region" description="Basic and acidic residues" evidence="1">
    <location>
        <begin position="347"/>
        <end position="356"/>
    </location>
</feature>
<evidence type="ECO:0008006" key="4">
    <source>
        <dbReference type="Google" id="ProtNLM"/>
    </source>
</evidence>
<comment type="caution">
    <text evidence="2">The sequence shown here is derived from an EMBL/GenBank/DDBJ whole genome shotgun (WGS) entry which is preliminary data.</text>
</comment>
<protein>
    <recommendedName>
        <fullName evidence="4">NB-ARC domain-containing protein</fullName>
    </recommendedName>
</protein>
<evidence type="ECO:0000313" key="2">
    <source>
        <dbReference type="EMBL" id="OAG35258.1"/>
    </source>
</evidence>
<dbReference type="GeneID" id="34605646"/>
<gene>
    <name evidence="2" type="ORF">AYO21_10529</name>
</gene>
<accession>A0A177ETI6</accession>